<reference evidence="3" key="1">
    <citation type="submission" date="2023-06" db="EMBL/GenBank/DDBJ databases">
        <title>Genomic analysis of the entomopathogenic nematode Steinernema hermaphroditum.</title>
        <authorList>
            <person name="Schwarz E.M."/>
            <person name="Heppert J.K."/>
            <person name="Baniya A."/>
            <person name="Schwartz H.T."/>
            <person name="Tan C.-H."/>
            <person name="Antoshechkin I."/>
            <person name="Sternberg P.W."/>
            <person name="Goodrich-Blair H."/>
            <person name="Dillman A.R."/>
        </authorList>
    </citation>
    <scope>NUCLEOTIDE SEQUENCE</scope>
    <source>
        <strain evidence="3">PS9179</strain>
        <tissue evidence="3">Whole animal</tissue>
    </source>
</reference>
<accession>A0AA39I6J1</accession>
<dbReference type="Gene3D" id="2.40.70.10">
    <property type="entry name" value="Acid Proteases"/>
    <property type="match status" value="1"/>
</dbReference>
<evidence type="ECO:0000313" key="3">
    <source>
        <dbReference type="EMBL" id="KAK0418747.1"/>
    </source>
</evidence>
<dbReference type="Proteomes" id="UP001175271">
    <property type="component" value="Unassembled WGS sequence"/>
</dbReference>
<evidence type="ECO:0000256" key="1">
    <source>
        <dbReference type="SAM" id="Phobius"/>
    </source>
</evidence>
<gene>
    <name evidence="3" type="ORF">QR680_013754</name>
</gene>
<evidence type="ECO:0000313" key="4">
    <source>
        <dbReference type="Proteomes" id="UP001175271"/>
    </source>
</evidence>
<keyword evidence="1" id="KW-0812">Transmembrane</keyword>
<dbReference type="AlphaFoldDB" id="A0AA39I6J1"/>
<organism evidence="3 4">
    <name type="scientific">Steinernema hermaphroditum</name>
    <dbReference type="NCBI Taxonomy" id="289476"/>
    <lineage>
        <taxon>Eukaryota</taxon>
        <taxon>Metazoa</taxon>
        <taxon>Ecdysozoa</taxon>
        <taxon>Nematoda</taxon>
        <taxon>Chromadorea</taxon>
        <taxon>Rhabditida</taxon>
        <taxon>Tylenchina</taxon>
        <taxon>Panagrolaimomorpha</taxon>
        <taxon>Strongyloidoidea</taxon>
        <taxon>Steinernematidae</taxon>
        <taxon>Steinernema</taxon>
    </lineage>
</organism>
<evidence type="ECO:0008006" key="5">
    <source>
        <dbReference type="Google" id="ProtNLM"/>
    </source>
</evidence>
<dbReference type="SUPFAM" id="SSF50630">
    <property type="entry name" value="Acid proteases"/>
    <property type="match status" value="1"/>
</dbReference>
<dbReference type="InterPro" id="IPR021109">
    <property type="entry name" value="Peptidase_aspartic_dom_sf"/>
</dbReference>
<keyword evidence="2" id="KW-0732">Signal</keyword>
<keyword evidence="4" id="KW-1185">Reference proteome</keyword>
<feature type="chain" id="PRO_5041341133" description="Peptidase A2 domain-containing protein" evidence="2">
    <location>
        <begin position="22"/>
        <end position="811"/>
    </location>
</feature>
<evidence type="ECO:0000256" key="2">
    <source>
        <dbReference type="SAM" id="SignalP"/>
    </source>
</evidence>
<dbReference type="Pfam" id="PF13650">
    <property type="entry name" value="Asp_protease_2"/>
    <property type="match status" value="1"/>
</dbReference>
<feature type="signal peptide" evidence="2">
    <location>
        <begin position="1"/>
        <end position="21"/>
    </location>
</feature>
<proteinExistence type="predicted"/>
<dbReference type="EMBL" id="JAUCMV010000002">
    <property type="protein sequence ID" value="KAK0418747.1"/>
    <property type="molecule type" value="Genomic_DNA"/>
</dbReference>
<feature type="transmembrane region" description="Helical" evidence="1">
    <location>
        <begin position="552"/>
        <end position="574"/>
    </location>
</feature>
<sequence>MFPERPFLLVILALLVCTVSAYQICRSPIQSADLYIALPEEQECSVPPEEEHVKAHVHLYKPSIVSWSVDAWSCMLVNTTYYNTNSFFGDGRNIQHPYGISEDECRQWKDDLQARGNQFQERDHNLWIYTEDPTRPFEWFGTFYNTTTYILAKGTITTFNGEHLFSDLTDVSRCNLTDVKCYLKDRTIVLANKIPYGKKRCVHEMEEGVFEVLLSHEFVIIDKLQIALTYTRNDAYAERCYGKGARQMDNGIIIKFVNPSKKLRFKRDLSQNSTEFFEDDFNTQDVSTRNQTDFSPNALLINARANLAFIHYKRFLLAELDAIWLETCRLHNEFVHIAKAFIRLDPTIGARLWLGRRDIAASLAGDVVMITGCRQVAVERVFPGHKVNGTCFLYKPVLLEKSKQVWFAVPGTEDLVPSSPIEDCYERIEPVTEIDGKLQLSDGSAVEVMEFPLLSDDEVFYADLRDTKVNLNTRGVFNSQLFENSVTNLADQDVRLRKIEDEIRMWAEENGSTNEVEFEVVEPEKVPVDSYHDVDEFMEHEVSPKFKRYGQIILTIGLGVTLLAVIVVGIIIMCQSTRKSAEEDIVQVVDKMHDRKCLVMCDGDEMAKAVASVTNKLCNPKRENDTQQPEAMPPRRVIPRSSNRAVRTGLASVSINGAKTTVIIDTGSNISLCNPDLVESAGGKVLRRRMTPGVAANGTLVSFIGELIVNLTIEGITRRVRLAMTFDTEFVILGKDVQDQFALEECDPSVLSRSVDQEQLPFFNRAFNSASHFWTQTIPLGLQVASNQIGATYRNVRSAWPTRRQNGEPPL</sequence>
<protein>
    <recommendedName>
        <fullName evidence="5">Peptidase A2 domain-containing protein</fullName>
    </recommendedName>
</protein>
<name>A0AA39I6J1_9BILA</name>
<keyword evidence="1" id="KW-1133">Transmembrane helix</keyword>
<dbReference type="CDD" id="cd00303">
    <property type="entry name" value="retropepsin_like"/>
    <property type="match status" value="1"/>
</dbReference>
<keyword evidence="1" id="KW-0472">Membrane</keyword>
<comment type="caution">
    <text evidence="3">The sequence shown here is derived from an EMBL/GenBank/DDBJ whole genome shotgun (WGS) entry which is preliminary data.</text>
</comment>